<dbReference type="PANTHER" id="PTHR43668">
    <property type="entry name" value="ALLANTOINASE"/>
    <property type="match status" value="1"/>
</dbReference>
<dbReference type="Pfam" id="PF01979">
    <property type="entry name" value="Amidohydro_1"/>
    <property type="match status" value="1"/>
</dbReference>
<dbReference type="GO" id="GO:0004151">
    <property type="term" value="F:dihydroorotase activity"/>
    <property type="evidence" value="ECO:0007669"/>
    <property type="project" value="InterPro"/>
</dbReference>
<keyword evidence="4" id="KW-0479">Metal-binding</keyword>
<evidence type="ECO:0000313" key="9">
    <source>
        <dbReference type="Proteomes" id="UP000253490"/>
    </source>
</evidence>
<dbReference type="GO" id="GO:0005737">
    <property type="term" value="C:cytoplasm"/>
    <property type="evidence" value="ECO:0007669"/>
    <property type="project" value="TreeGrafter"/>
</dbReference>
<dbReference type="GO" id="GO:0004038">
    <property type="term" value="F:allantoinase activity"/>
    <property type="evidence" value="ECO:0007669"/>
    <property type="project" value="TreeGrafter"/>
</dbReference>
<proteinExistence type="inferred from homology"/>
<dbReference type="CDD" id="cd01317">
    <property type="entry name" value="DHOase_IIa"/>
    <property type="match status" value="1"/>
</dbReference>
<evidence type="ECO:0000256" key="1">
    <source>
        <dbReference type="ARBA" id="ARBA00001947"/>
    </source>
</evidence>
<name>A0A366IAG7_9FIRM</name>
<evidence type="ECO:0000313" key="8">
    <source>
        <dbReference type="EMBL" id="RBP67305.1"/>
    </source>
</evidence>
<comment type="caution">
    <text evidence="8">The sequence shown here is derived from an EMBL/GenBank/DDBJ whole genome shotgun (WGS) entry which is preliminary data.</text>
</comment>
<evidence type="ECO:0000256" key="6">
    <source>
        <dbReference type="ARBA" id="ARBA00022975"/>
    </source>
</evidence>
<gene>
    <name evidence="8" type="ORF">DES36_1044</name>
</gene>
<dbReference type="GO" id="GO:0006221">
    <property type="term" value="P:pyrimidine nucleotide biosynthetic process"/>
    <property type="evidence" value="ECO:0007669"/>
    <property type="project" value="UniProtKB-KW"/>
</dbReference>
<dbReference type="InterPro" id="IPR032466">
    <property type="entry name" value="Metal_Hydrolase"/>
</dbReference>
<dbReference type="AlphaFoldDB" id="A0A366IAG7"/>
<dbReference type="GO" id="GO:0006145">
    <property type="term" value="P:purine nucleobase catabolic process"/>
    <property type="evidence" value="ECO:0007669"/>
    <property type="project" value="TreeGrafter"/>
</dbReference>
<evidence type="ECO:0000256" key="4">
    <source>
        <dbReference type="ARBA" id="ARBA00022723"/>
    </source>
</evidence>
<dbReference type="GO" id="GO:0046872">
    <property type="term" value="F:metal ion binding"/>
    <property type="evidence" value="ECO:0007669"/>
    <property type="project" value="UniProtKB-KW"/>
</dbReference>
<accession>A0A366IAG7</accession>
<organism evidence="8 9">
    <name type="scientific">Alkalibaculum bacchi</name>
    <dbReference type="NCBI Taxonomy" id="645887"/>
    <lineage>
        <taxon>Bacteria</taxon>
        <taxon>Bacillati</taxon>
        <taxon>Bacillota</taxon>
        <taxon>Clostridia</taxon>
        <taxon>Eubacteriales</taxon>
        <taxon>Eubacteriaceae</taxon>
        <taxon>Alkalibaculum</taxon>
    </lineage>
</organism>
<dbReference type="PROSITE" id="PS00483">
    <property type="entry name" value="DIHYDROOROTASE_2"/>
    <property type="match status" value="1"/>
</dbReference>
<dbReference type="Proteomes" id="UP000253490">
    <property type="component" value="Unassembled WGS sequence"/>
</dbReference>
<dbReference type="InterPro" id="IPR006680">
    <property type="entry name" value="Amidohydro-rel"/>
</dbReference>
<dbReference type="PANTHER" id="PTHR43668:SF2">
    <property type="entry name" value="ALLANTOINASE"/>
    <property type="match status" value="1"/>
</dbReference>
<dbReference type="SUPFAM" id="SSF51556">
    <property type="entry name" value="Metallo-dependent hydrolases"/>
    <property type="match status" value="1"/>
</dbReference>
<dbReference type="InterPro" id="IPR002195">
    <property type="entry name" value="Dihydroorotase_CS"/>
</dbReference>
<sequence length="380" mass="42973">MIIKNAEIVDIHGRRKGDILVKDGIVADTDFKGNYEDHQIIDGLNYTLMPSFIDMHTHLRDPGFEYKEDMETGMRAALKGGYTHLAAMANTNPITDNMDMVVENLSKSKELNLCDFTQICALTKDFEEEFVDLEKIIAVTKVFSNDGKTVVGENTMREGLKLSKEFGFLLATHCEPEVEVVKRDLNILREMPGNLHICHVSEKETLNLIRKAKREGLRFTCEVTPHHVFGNDIDYKVSPPFGTKADRQALIEGIKDGTIDLCATDHAPHSKEDKEKGSPGISNIEVAFSMYWKVFYEENIPLGKLSQMMSYEPAKLLDLNCGEIVVDREANLVLIDENRESTIDIKDFVSKSNNNPFHGRKAKGKVVMTIKRGEIKYDNR</sequence>
<dbReference type="InterPro" id="IPR050138">
    <property type="entry name" value="DHOase/Allantoinase_Hydrolase"/>
</dbReference>
<protein>
    <submittedName>
        <fullName evidence="8">Dihydroorotase</fullName>
    </submittedName>
</protein>
<keyword evidence="6" id="KW-0665">Pyrimidine biosynthesis</keyword>
<dbReference type="SUPFAM" id="SSF51338">
    <property type="entry name" value="Composite domain of metallo-dependent hydrolases"/>
    <property type="match status" value="1"/>
</dbReference>
<dbReference type="Gene3D" id="3.20.20.140">
    <property type="entry name" value="Metal-dependent hydrolases"/>
    <property type="match status" value="2"/>
</dbReference>
<comment type="cofactor">
    <cofactor evidence="1">
        <name>Zn(2+)</name>
        <dbReference type="ChEBI" id="CHEBI:29105"/>
    </cofactor>
</comment>
<evidence type="ECO:0000259" key="7">
    <source>
        <dbReference type="Pfam" id="PF01979"/>
    </source>
</evidence>
<reference evidence="8 9" key="1">
    <citation type="submission" date="2018-06" db="EMBL/GenBank/DDBJ databases">
        <title>Genomic Encyclopedia of Type Strains, Phase IV (KMG-IV): sequencing the most valuable type-strain genomes for metagenomic binning, comparative biology and taxonomic classification.</title>
        <authorList>
            <person name="Goeker M."/>
        </authorList>
    </citation>
    <scope>NUCLEOTIDE SEQUENCE [LARGE SCALE GENOMIC DNA]</scope>
    <source>
        <strain evidence="8 9">DSM 22112</strain>
    </source>
</reference>
<feature type="domain" description="Amidohydrolase-related" evidence="7">
    <location>
        <begin position="47"/>
        <end position="375"/>
    </location>
</feature>
<evidence type="ECO:0000256" key="2">
    <source>
        <dbReference type="ARBA" id="ARBA00002368"/>
    </source>
</evidence>
<dbReference type="Gene3D" id="2.30.40.10">
    <property type="entry name" value="Urease, subunit C, domain 1"/>
    <property type="match status" value="1"/>
</dbReference>
<dbReference type="InterPro" id="IPR011059">
    <property type="entry name" value="Metal-dep_hydrolase_composite"/>
</dbReference>
<dbReference type="RefSeq" id="WP_242981686.1">
    <property type="nucleotide sequence ID" value="NZ_QNRX01000004.1"/>
</dbReference>
<keyword evidence="9" id="KW-1185">Reference proteome</keyword>
<comment type="similarity">
    <text evidence="3">Belongs to the metallo-dependent hydrolases superfamily. DHOase family. Class I DHOase subfamily.</text>
</comment>
<dbReference type="InterPro" id="IPR004722">
    <property type="entry name" value="DHOase"/>
</dbReference>
<keyword evidence="5" id="KW-0378">Hydrolase</keyword>
<dbReference type="EMBL" id="QNRX01000004">
    <property type="protein sequence ID" value="RBP67305.1"/>
    <property type="molecule type" value="Genomic_DNA"/>
</dbReference>
<comment type="function">
    <text evidence="2">Catalyzes the reversible cyclization of carbamoyl aspartate to dihydroorotate.</text>
</comment>
<evidence type="ECO:0000256" key="5">
    <source>
        <dbReference type="ARBA" id="ARBA00022801"/>
    </source>
</evidence>
<evidence type="ECO:0000256" key="3">
    <source>
        <dbReference type="ARBA" id="ARBA00010286"/>
    </source>
</evidence>